<accession>A0A835H8M9</accession>
<comment type="caution">
    <text evidence="2">The sequence shown here is derived from an EMBL/GenBank/DDBJ whole genome shotgun (WGS) entry which is preliminary data.</text>
</comment>
<protein>
    <submittedName>
        <fullName evidence="2">Uncharacterized protein</fullName>
    </submittedName>
</protein>
<gene>
    <name evidence="2" type="ORF">IFM89_034807</name>
</gene>
<proteinExistence type="predicted"/>
<dbReference type="PANTHER" id="PTHR18934:SF81">
    <property type="entry name" value="ATP-DEPENDENT RNA HELICASE DEAH11, CHLOROPLASTIC-RELATED"/>
    <property type="match status" value="1"/>
</dbReference>
<dbReference type="OrthoDB" id="1684135at2759"/>
<name>A0A835H8M9_9MAGN</name>
<dbReference type="Gene3D" id="3.40.50.300">
    <property type="entry name" value="P-loop containing nucleotide triphosphate hydrolases"/>
    <property type="match status" value="1"/>
</dbReference>
<feature type="region of interest" description="Disordered" evidence="1">
    <location>
        <begin position="147"/>
        <end position="171"/>
    </location>
</feature>
<dbReference type="EMBL" id="JADFTS010000008">
    <property type="protein sequence ID" value="KAF9594824.1"/>
    <property type="molecule type" value="Genomic_DNA"/>
</dbReference>
<dbReference type="InterPro" id="IPR027417">
    <property type="entry name" value="P-loop_NTPase"/>
</dbReference>
<feature type="non-terminal residue" evidence="2">
    <location>
        <position position="1"/>
    </location>
</feature>
<keyword evidence="3" id="KW-1185">Reference proteome</keyword>
<dbReference type="AlphaFoldDB" id="A0A835H8M9"/>
<organism evidence="2 3">
    <name type="scientific">Coptis chinensis</name>
    <dbReference type="NCBI Taxonomy" id="261450"/>
    <lineage>
        <taxon>Eukaryota</taxon>
        <taxon>Viridiplantae</taxon>
        <taxon>Streptophyta</taxon>
        <taxon>Embryophyta</taxon>
        <taxon>Tracheophyta</taxon>
        <taxon>Spermatophyta</taxon>
        <taxon>Magnoliopsida</taxon>
        <taxon>Ranunculales</taxon>
        <taxon>Ranunculaceae</taxon>
        <taxon>Coptidoideae</taxon>
        <taxon>Coptis</taxon>
    </lineage>
</organism>
<dbReference type="GO" id="GO:0003723">
    <property type="term" value="F:RNA binding"/>
    <property type="evidence" value="ECO:0007669"/>
    <property type="project" value="TreeGrafter"/>
</dbReference>
<dbReference type="SUPFAM" id="SSF52540">
    <property type="entry name" value="P-loop containing nucleoside triphosphate hydrolases"/>
    <property type="match status" value="1"/>
</dbReference>
<dbReference type="Proteomes" id="UP000631114">
    <property type="component" value="Unassembled WGS sequence"/>
</dbReference>
<feature type="compositionally biased region" description="Gly residues" evidence="1">
    <location>
        <begin position="158"/>
        <end position="171"/>
    </location>
</feature>
<reference evidence="2 3" key="1">
    <citation type="submission" date="2020-10" db="EMBL/GenBank/DDBJ databases">
        <title>The Coptis chinensis genome and diversification of protoberbering-type alkaloids.</title>
        <authorList>
            <person name="Wang B."/>
            <person name="Shu S."/>
            <person name="Song C."/>
            <person name="Liu Y."/>
        </authorList>
    </citation>
    <scope>NUCLEOTIDE SEQUENCE [LARGE SCALE GENOMIC DNA]</scope>
    <source>
        <strain evidence="2">HL-2020</strain>
        <tissue evidence="2">Leaf</tissue>
    </source>
</reference>
<evidence type="ECO:0000313" key="2">
    <source>
        <dbReference type="EMBL" id="KAF9594824.1"/>
    </source>
</evidence>
<dbReference type="GO" id="GO:0004386">
    <property type="term" value="F:helicase activity"/>
    <property type="evidence" value="ECO:0007669"/>
    <property type="project" value="TreeGrafter"/>
</dbReference>
<dbReference type="PANTHER" id="PTHR18934">
    <property type="entry name" value="ATP-DEPENDENT RNA HELICASE"/>
    <property type="match status" value="1"/>
</dbReference>
<evidence type="ECO:0000313" key="3">
    <source>
        <dbReference type="Proteomes" id="UP000631114"/>
    </source>
</evidence>
<evidence type="ECO:0000256" key="1">
    <source>
        <dbReference type="SAM" id="MobiDB-lite"/>
    </source>
</evidence>
<sequence>ENTGSGKGTQLVQFLADSGLAGVGSIICTQPRKIGAVSLAQRVGEESSGCYKDDAVICYPSFSSAQGFKSKVIFMTDHCLLQHYMNDKTLGWNIKLSVDIKYIPSASGESMPLEDRSWIEVEWASKLQAPYTDLHCLCTENSHQKNKKRFSRTTKSASGGGGNYGGGSGGGGGKAVVVVVVGGG</sequence>